<organism evidence="1 2">
    <name type="scientific">Romanomermis culicivorax</name>
    <name type="common">Nematode worm</name>
    <dbReference type="NCBI Taxonomy" id="13658"/>
    <lineage>
        <taxon>Eukaryota</taxon>
        <taxon>Metazoa</taxon>
        <taxon>Ecdysozoa</taxon>
        <taxon>Nematoda</taxon>
        <taxon>Enoplea</taxon>
        <taxon>Dorylaimia</taxon>
        <taxon>Mermithida</taxon>
        <taxon>Mermithoidea</taxon>
        <taxon>Mermithidae</taxon>
        <taxon>Romanomermis</taxon>
    </lineage>
</organism>
<dbReference type="WBParaSite" id="nRc.2.0.1.t07427-RA">
    <property type="protein sequence ID" value="nRc.2.0.1.t07427-RA"/>
    <property type="gene ID" value="nRc.2.0.1.g07427"/>
</dbReference>
<reference evidence="2" key="1">
    <citation type="submission" date="2022-11" db="UniProtKB">
        <authorList>
            <consortium name="WormBaseParasite"/>
        </authorList>
    </citation>
    <scope>IDENTIFICATION</scope>
</reference>
<accession>A0A915I1U0</accession>
<sequence>MACICGGLREHRDNSSTTCLIIERILGAIKSLFLMDTSQLSISISEKILFIVKDNESKHMVQFNPYTCSWGVCHCHHILAARISFGLKTKPAGRKELRVDDYKDVKQGKNATELEDDNDKFDIPVDTPAMRHNKLSIQCLRIPQLKEKDHHHRLTQVSMEENLERMLTPEKEGNLIIDEGYSRSPNPTILILKIMLKDTQLKIATPTPTMPIASQEFESICNKYSVPKVEEAYKRQNG</sequence>
<evidence type="ECO:0000313" key="2">
    <source>
        <dbReference type="WBParaSite" id="nRc.2.0.1.t07427-RA"/>
    </source>
</evidence>
<name>A0A915I1U0_ROMCU</name>
<dbReference type="AlphaFoldDB" id="A0A915I1U0"/>
<evidence type="ECO:0000313" key="1">
    <source>
        <dbReference type="Proteomes" id="UP000887565"/>
    </source>
</evidence>
<protein>
    <submittedName>
        <fullName evidence="2">SWIM-type domain-containing protein</fullName>
    </submittedName>
</protein>
<keyword evidence="1" id="KW-1185">Reference proteome</keyword>
<dbReference type="Proteomes" id="UP000887565">
    <property type="component" value="Unplaced"/>
</dbReference>
<proteinExistence type="predicted"/>